<proteinExistence type="predicted"/>
<protein>
    <recommendedName>
        <fullName evidence="2">PLL-like beta propeller domain-containing protein</fullName>
    </recommendedName>
</protein>
<evidence type="ECO:0000259" key="2">
    <source>
        <dbReference type="Pfam" id="PF26607"/>
    </source>
</evidence>
<dbReference type="Gene3D" id="2.120.10.70">
    <property type="entry name" value="Fucose-specific lectin"/>
    <property type="match status" value="2"/>
</dbReference>
<dbReference type="OrthoDB" id="406838at2759"/>
<dbReference type="Pfam" id="PF26607">
    <property type="entry name" value="DUF8189"/>
    <property type="match status" value="1"/>
</dbReference>
<organism evidence="3 4">
    <name type="scientific">Metarhizium robertsii</name>
    <dbReference type="NCBI Taxonomy" id="568076"/>
    <lineage>
        <taxon>Eukaryota</taxon>
        <taxon>Fungi</taxon>
        <taxon>Dikarya</taxon>
        <taxon>Ascomycota</taxon>
        <taxon>Pezizomycotina</taxon>
        <taxon>Sordariomycetes</taxon>
        <taxon>Hypocreomycetidae</taxon>
        <taxon>Hypocreales</taxon>
        <taxon>Clavicipitaceae</taxon>
        <taxon>Metarhizium</taxon>
    </lineage>
</organism>
<evidence type="ECO:0000313" key="4">
    <source>
        <dbReference type="Proteomes" id="UP000030151"/>
    </source>
</evidence>
<accession>A0A0A1URU0</accession>
<reference evidence="3 4" key="1">
    <citation type="submission" date="2014-02" db="EMBL/GenBank/DDBJ databases">
        <title>The genome sequence of the entomopathogenic fungus Metarhizium robertsii ARSEF 2575.</title>
        <authorList>
            <person name="Giuliano Garisto Donzelli B."/>
            <person name="Roe B.A."/>
            <person name="Macmil S.L."/>
            <person name="Krasnoff S.B."/>
            <person name="Gibson D.M."/>
        </authorList>
    </citation>
    <scope>NUCLEOTIDE SEQUENCE [LARGE SCALE GENOMIC DNA]</scope>
    <source>
        <strain evidence="3 4">ARSEF 2575</strain>
    </source>
</reference>
<feature type="chain" id="PRO_5001980792" description="PLL-like beta propeller domain-containing protein" evidence="1">
    <location>
        <begin position="23"/>
        <end position="265"/>
    </location>
</feature>
<keyword evidence="1" id="KW-0732">Signal</keyword>
<sequence>MLKSSLLYGLSLLSIAPQLCNGRAVESEKRASAALTWKALGGSIVGHPGIISWAPDRTDIFVRGSDNAVYHKWQLGNPGTAWGPSDTGFQNLGGSILSDVTVVSRGYDRLDAFVVGADNACYHGWWNGSYWSTWGTLGGAFGGDISAVAWGNGRLDLFGRGMDNAVWHRAWDGAAWGAWESLGGAVIGSPKVVSWGANRLDVFARGTNNGVYHIAWNGSLWSGWYNHGGTVLEDITPVSTAPNRLDLFVRGGNNALYQKNWNGAA</sequence>
<dbReference type="SUPFAM" id="SSF89372">
    <property type="entry name" value="Fucose-specific lectin"/>
    <property type="match status" value="1"/>
</dbReference>
<comment type="caution">
    <text evidence="3">The sequence shown here is derived from an EMBL/GenBank/DDBJ whole genome shotgun (WGS) entry which is preliminary data.</text>
</comment>
<dbReference type="HOGENOM" id="CLU_059884_1_0_1"/>
<gene>
    <name evidence="3" type="ORF">X797_007936</name>
</gene>
<name>A0A0A1URU0_9HYPO</name>
<evidence type="ECO:0000313" key="3">
    <source>
        <dbReference type="EMBL" id="EXU98938.1"/>
    </source>
</evidence>
<evidence type="ECO:0000256" key="1">
    <source>
        <dbReference type="SAM" id="SignalP"/>
    </source>
</evidence>
<dbReference type="EMBL" id="JELW01000022">
    <property type="protein sequence ID" value="EXU98938.1"/>
    <property type="molecule type" value="Genomic_DNA"/>
</dbReference>
<dbReference type="Proteomes" id="UP000030151">
    <property type="component" value="Unassembled WGS sequence"/>
</dbReference>
<feature type="domain" description="PLL-like beta propeller" evidence="2">
    <location>
        <begin position="31"/>
        <end position="259"/>
    </location>
</feature>
<dbReference type="AlphaFoldDB" id="A0A0A1URU0"/>
<dbReference type="eggNOG" id="ENOG502S0DV">
    <property type="taxonomic scope" value="Eukaryota"/>
</dbReference>
<dbReference type="InterPro" id="IPR058502">
    <property type="entry name" value="PLL-like_beta-prop"/>
</dbReference>
<dbReference type="CDD" id="cd22954">
    <property type="entry name" value="PLL_lectin"/>
    <property type="match status" value="1"/>
</dbReference>
<feature type="signal peptide" evidence="1">
    <location>
        <begin position="1"/>
        <end position="22"/>
    </location>
</feature>